<evidence type="ECO:0000256" key="1">
    <source>
        <dbReference type="ARBA" id="ARBA00004651"/>
    </source>
</evidence>
<comment type="caution">
    <text evidence="8">The sequence shown here is derived from an EMBL/GenBank/DDBJ whole genome shotgun (WGS) entry which is preliminary data.</text>
</comment>
<evidence type="ECO:0000256" key="5">
    <source>
        <dbReference type="ARBA" id="ARBA00022989"/>
    </source>
</evidence>
<feature type="transmembrane region" description="Helical" evidence="7">
    <location>
        <begin position="62"/>
        <end position="82"/>
    </location>
</feature>
<feature type="transmembrane region" description="Helical" evidence="7">
    <location>
        <begin position="209"/>
        <end position="233"/>
    </location>
</feature>
<feature type="transmembrane region" description="Helical" evidence="7">
    <location>
        <begin position="150"/>
        <end position="171"/>
    </location>
</feature>
<dbReference type="Proteomes" id="UP000579605">
    <property type="component" value="Unassembled WGS sequence"/>
</dbReference>
<dbReference type="GO" id="GO:0005886">
    <property type="term" value="C:plasma membrane"/>
    <property type="evidence" value="ECO:0007669"/>
    <property type="project" value="UniProtKB-SubCell"/>
</dbReference>
<evidence type="ECO:0000313" key="8">
    <source>
        <dbReference type="EMBL" id="NYH90881.1"/>
    </source>
</evidence>
<dbReference type="Gene3D" id="1.20.1250.20">
    <property type="entry name" value="MFS general substrate transporter like domains"/>
    <property type="match status" value="1"/>
</dbReference>
<accession>A0A852ZCP8</accession>
<evidence type="ECO:0000256" key="6">
    <source>
        <dbReference type="ARBA" id="ARBA00023136"/>
    </source>
</evidence>
<feature type="transmembrane region" description="Helical" evidence="7">
    <location>
        <begin position="183"/>
        <end position="203"/>
    </location>
</feature>
<evidence type="ECO:0000256" key="4">
    <source>
        <dbReference type="ARBA" id="ARBA00022692"/>
    </source>
</evidence>
<dbReference type="GO" id="GO:0022857">
    <property type="term" value="F:transmembrane transporter activity"/>
    <property type="evidence" value="ECO:0007669"/>
    <property type="project" value="InterPro"/>
</dbReference>
<dbReference type="CDD" id="cd06173">
    <property type="entry name" value="MFS_MefA_like"/>
    <property type="match status" value="1"/>
</dbReference>
<keyword evidence="4 7" id="KW-0812">Transmembrane</keyword>
<dbReference type="PANTHER" id="PTHR43266">
    <property type="entry name" value="MACROLIDE-EFFLUX PROTEIN"/>
    <property type="match status" value="1"/>
</dbReference>
<comment type="subcellular location">
    <subcellularLocation>
        <location evidence="1">Cell membrane</location>
        <topology evidence="1">Multi-pass membrane protein</topology>
    </subcellularLocation>
</comment>
<reference evidence="8 9" key="1">
    <citation type="submission" date="2020-07" db="EMBL/GenBank/DDBJ databases">
        <title>Sequencing the genomes of 1000 actinobacteria strains.</title>
        <authorList>
            <person name="Klenk H.-P."/>
        </authorList>
    </citation>
    <scope>NUCLEOTIDE SEQUENCE [LARGE SCALE GENOMIC DNA]</scope>
    <source>
        <strain evidence="8 9">DSM 18448</strain>
    </source>
</reference>
<gene>
    <name evidence="8" type="ORF">F4554_003519</name>
</gene>
<keyword evidence="6 7" id="KW-0472">Membrane</keyword>
<keyword evidence="9" id="KW-1185">Reference proteome</keyword>
<evidence type="ECO:0000256" key="3">
    <source>
        <dbReference type="ARBA" id="ARBA00022475"/>
    </source>
</evidence>
<dbReference type="InterPro" id="IPR036259">
    <property type="entry name" value="MFS_trans_sf"/>
</dbReference>
<evidence type="ECO:0000256" key="2">
    <source>
        <dbReference type="ARBA" id="ARBA00022448"/>
    </source>
</evidence>
<protein>
    <submittedName>
        <fullName evidence="8">MFS family permease</fullName>
    </submittedName>
</protein>
<dbReference type="SUPFAM" id="SSF103473">
    <property type="entry name" value="MFS general substrate transporter"/>
    <property type="match status" value="1"/>
</dbReference>
<evidence type="ECO:0000256" key="7">
    <source>
        <dbReference type="SAM" id="Phobius"/>
    </source>
</evidence>
<keyword evidence="5 7" id="KW-1133">Transmembrane helix</keyword>
<keyword evidence="3" id="KW-1003">Cell membrane</keyword>
<dbReference type="Pfam" id="PF07690">
    <property type="entry name" value="MFS_1"/>
    <property type="match status" value="1"/>
</dbReference>
<sequence length="324" mass="33578">MIVAQILQAGTVLAIAALLPTLPVLLLLVAVNANLARAFEPASSSAVPQLVSEVDLVRANSMIGFGTYGLALVGPLGAAALTPLVGLRGVLLVTAGTFLISVALLWRLPPLAPSQSAQVQPAHTDRPALFRDAMSGLRYVWADRTVRATLIGFSLLVACTGLDDIALVVLAKNTFHTSDSVASLLYAGADIGMLLGFLALTRLTRLAAAPYFVAGMAVSSLGNLLTGLSWAVLPAIACQMVRGIGIASLETGSHTLLQRCVPTAMQARVFANLSTAIGFAAGVSYLGGGIALVSTSPGAGVVRSWSRRTPGHDRHCRSPRICYT</sequence>
<dbReference type="PANTHER" id="PTHR43266:SF2">
    <property type="entry name" value="MAJOR FACILITATOR SUPERFAMILY (MFS) PROFILE DOMAIN-CONTAINING PROTEIN"/>
    <property type="match status" value="1"/>
</dbReference>
<keyword evidence="2" id="KW-0813">Transport</keyword>
<proteinExistence type="predicted"/>
<dbReference type="EMBL" id="JACBZH010000001">
    <property type="protein sequence ID" value="NYH90881.1"/>
    <property type="molecule type" value="Genomic_DNA"/>
</dbReference>
<evidence type="ECO:0000313" key="9">
    <source>
        <dbReference type="Proteomes" id="UP000579605"/>
    </source>
</evidence>
<dbReference type="InterPro" id="IPR011701">
    <property type="entry name" value="MFS"/>
</dbReference>
<feature type="transmembrane region" description="Helical" evidence="7">
    <location>
        <begin position="89"/>
        <end position="108"/>
    </location>
</feature>
<dbReference type="AlphaFoldDB" id="A0A852ZCP8"/>
<name>A0A852ZCP8_9ACTN</name>
<organism evidence="8 9">
    <name type="scientific">Actinopolymorpha rutila</name>
    <dbReference type="NCBI Taxonomy" id="446787"/>
    <lineage>
        <taxon>Bacteria</taxon>
        <taxon>Bacillati</taxon>
        <taxon>Actinomycetota</taxon>
        <taxon>Actinomycetes</taxon>
        <taxon>Propionibacteriales</taxon>
        <taxon>Actinopolymorphaceae</taxon>
        <taxon>Actinopolymorpha</taxon>
    </lineage>
</organism>